<keyword evidence="2 5" id="KW-0812">Transmembrane</keyword>
<keyword evidence="3 5" id="KW-1133">Transmembrane helix</keyword>
<dbReference type="RefSeq" id="WP_158674289.1">
    <property type="nucleotide sequence ID" value="NZ_RJKN01000006.1"/>
</dbReference>
<evidence type="ECO:0000256" key="2">
    <source>
        <dbReference type="ARBA" id="ARBA00022692"/>
    </source>
</evidence>
<name>A0A3N1GWQ4_9ACTN</name>
<comment type="caution">
    <text evidence="6">The sequence shown here is derived from an EMBL/GenBank/DDBJ whole genome shotgun (WGS) entry which is preliminary data.</text>
</comment>
<protein>
    <submittedName>
        <fullName evidence="6">DoxX-like protein</fullName>
    </submittedName>
</protein>
<dbReference type="InterPro" id="IPR032808">
    <property type="entry name" value="DoxX"/>
</dbReference>
<dbReference type="EMBL" id="RJKN01000006">
    <property type="protein sequence ID" value="ROP34667.1"/>
    <property type="molecule type" value="Genomic_DNA"/>
</dbReference>
<dbReference type="Pfam" id="PF13564">
    <property type="entry name" value="DoxX_2"/>
    <property type="match status" value="1"/>
</dbReference>
<reference evidence="6 7" key="1">
    <citation type="journal article" date="2015" name="Stand. Genomic Sci.">
        <title>Genomic Encyclopedia of Bacterial and Archaeal Type Strains, Phase III: the genomes of soil and plant-associated and newly described type strains.</title>
        <authorList>
            <person name="Whitman W.B."/>
            <person name="Woyke T."/>
            <person name="Klenk H.P."/>
            <person name="Zhou Y."/>
            <person name="Lilburn T.G."/>
            <person name="Beck B.J."/>
            <person name="De Vos P."/>
            <person name="Vandamme P."/>
            <person name="Eisen J.A."/>
            <person name="Garrity G."/>
            <person name="Hugenholtz P."/>
            <person name="Kyrpides N.C."/>
        </authorList>
    </citation>
    <scope>NUCLEOTIDE SEQUENCE [LARGE SCALE GENOMIC DNA]</scope>
    <source>
        <strain evidence="6 7">CECT 7306</strain>
    </source>
</reference>
<dbReference type="InParanoid" id="A0A3N1GWQ4"/>
<keyword evidence="4 5" id="KW-0472">Membrane</keyword>
<keyword evidence="7" id="KW-1185">Reference proteome</keyword>
<comment type="subcellular location">
    <subcellularLocation>
        <location evidence="1">Membrane</location>
        <topology evidence="1">Multi-pass membrane protein</topology>
    </subcellularLocation>
</comment>
<dbReference type="Proteomes" id="UP000276232">
    <property type="component" value="Unassembled WGS sequence"/>
</dbReference>
<evidence type="ECO:0000313" key="7">
    <source>
        <dbReference type="Proteomes" id="UP000276232"/>
    </source>
</evidence>
<organism evidence="6 7">
    <name type="scientific">Pseudokineococcus lusitanus</name>
    <dbReference type="NCBI Taxonomy" id="763993"/>
    <lineage>
        <taxon>Bacteria</taxon>
        <taxon>Bacillati</taxon>
        <taxon>Actinomycetota</taxon>
        <taxon>Actinomycetes</taxon>
        <taxon>Kineosporiales</taxon>
        <taxon>Kineosporiaceae</taxon>
        <taxon>Pseudokineococcus</taxon>
    </lineage>
</organism>
<evidence type="ECO:0000256" key="1">
    <source>
        <dbReference type="ARBA" id="ARBA00004141"/>
    </source>
</evidence>
<gene>
    <name evidence="6" type="ORF">EDC03_2485</name>
</gene>
<accession>A0A3N1GWQ4</accession>
<feature type="transmembrane region" description="Helical" evidence="5">
    <location>
        <begin position="69"/>
        <end position="88"/>
    </location>
</feature>
<evidence type="ECO:0000313" key="6">
    <source>
        <dbReference type="EMBL" id="ROP34667.1"/>
    </source>
</evidence>
<feature type="transmembrane region" description="Helical" evidence="5">
    <location>
        <begin position="94"/>
        <end position="113"/>
    </location>
</feature>
<dbReference type="GO" id="GO:0016020">
    <property type="term" value="C:membrane"/>
    <property type="evidence" value="ECO:0007669"/>
    <property type="project" value="UniProtKB-SubCell"/>
</dbReference>
<dbReference type="AlphaFoldDB" id="A0A3N1GWQ4"/>
<evidence type="ECO:0000256" key="4">
    <source>
        <dbReference type="ARBA" id="ARBA00023136"/>
    </source>
</evidence>
<proteinExistence type="predicted"/>
<feature type="transmembrane region" description="Helical" evidence="5">
    <location>
        <begin position="43"/>
        <end position="62"/>
    </location>
</feature>
<evidence type="ECO:0000256" key="3">
    <source>
        <dbReference type="ARBA" id="ARBA00022989"/>
    </source>
</evidence>
<evidence type="ECO:0000256" key="5">
    <source>
        <dbReference type="SAM" id="Phobius"/>
    </source>
</evidence>
<sequence>MQTAAVVLSLLLAVALAGSAVAKLVRVPAVVASITGVGWPAERIWVLAVVELVGALGLLVGLAAPGIGLAAAVGATLYFLAAVVSHVRLRQSPAQASVPLLLAVATTAVLAATL</sequence>